<keyword evidence="2" id="KW-0732">Signal</keyword>
<comment type="caution">
    <text evidence="4">The sequence shown here is derived from an EMBL/GenBank/DDBJ whole genome shotgun (WGS) entry which is preliminary data.</text>
</comment>
<evidence type="ECO:0000256" key="2">
    <source>
        <dbReference type="SAM" id="SignalP"/>
    </source>
</evidence>
<keyword evidence="5" id="KW-1185">Reference proteome</keyword>
<protein>
    <recommendedName>
        <fullName evidence="3">PKD domain-containing protein</fullName>
    </recommendedName>
</protein>
<dbReference type="InterPro" id="IPR013783">
    <property type="entry name" value="Ig-like_fold"/>
</dbReference>
<evidence type="ECO:0000256" key="1">
    <source>
        <dbReference type="SAM" id="MobiDB-lite"/>
    </source>
</evidence>
<dbReference type="InterPro" id="IPR035986">
    <property type="entry name" value="PKD_dom_sf"/>
</dbReference>
<dbReference type="AlphaFoldDB" id="A0A9W6H3R3"/>
<dbReference type="Proteomes" id="UP001142462">
    <property type="component" value="Unassembled WGS sequence"/>
</dbReference>
<dbReference type="EMBL" id="BSEJ01000007">
    <property type="protein sequence ID" value="GLJ61523.1"/>
    <property type="molecule type" value="Genomic_DNA"/>
</dbReference>
<proteinExistence type="predicted"/>
<reference evidence="4" key="2">
    <citation type="submission" date="2023-01" db="EMBL/GenBank/DDBJ databases">
        <authorList>
            <person name="Sun Q."/>
            <person name="Evtushenko L."/>
        </authorList>
    </citation>
    <scope>NUCLEOTIDE SEQUENCE</scope>
    <source>
        <strain evidence="4">VKM Ac-1020</strain>
    </source>
</reference>
<organism evidence="4 5">
    <name type="scientific">Microbacterium barkeri</name>
    <dbReference type="NCBI Taxonomy" id="33917"/>
    <lineage>
        <taxon>Bacteria</taxon>
        <taxon>Bacillati</taxon>
        <taxon>Actinomycetota</taxon>
        <taxon>Actinomycetes</taxon>
        <taxon>Micrococcales</taxon>
        <taxon>Microbacteriaceae</taxon>
        <taxon>Microbacterium</taxon>
    </lineage>
</organism>
<dbReference type="InterPro" id="IPR000601">
    <property type="entry name" value="PKD_dom"/>
</dbReference>
<accession>A0A9W6H3R3</accession>
<feature type="chain" id="PRO_5040860121" description="PKD domain-containing protein" evidence="2">
    <location>
        <begin position="21"/>
        <end position="286"/>
    </location>
</feature>
<sequence>MLTRAWTIALAMLAAGQALVIAPGDVEAVPVCAAPNAWISCPDNEEDHVELEGERHIPQAPPPQQQNPQQEYEYIDYGDNGLPQVPGQQEERVPCRLENWPEARDQCRVEKPPAEEDPEPEAPVIPPLTERDVLTFAPAPPSVTTEPAGIAIVGMPMNVVAPAQEHVAGGSLFGLPVTVTFTPASFAFDFGDGTVQTVGSGGSTWNDLGLPEFSATETSHAYAARGSYDVVVAVSYSAVVDFGVWGVYPVDGLVTATSAGSSVRVVEAHTALVEGSCVENPAGPGC</sequence>
<reference evidence="4" key="1">
    <citation type="journal article" date="2014" name="Int. J. Syst. Evol. Microbiol.">
        <title>Complete genome sequence of Corynebacterium casei LMG S-19264T (=DSM 44701T), isolated from a smear-ripened cheese.</title>
        <authorList>
            <consortium name="US DOE Joint Genome Institute (JGI-PGF)"/>
            <person name="Walter F."/>
            <person name="Albersmeier A."/>
            <person name="Kalinowski J."/>
            <person name="Ruckert C."/>
        </authorList>
    </citation>
    <scope>NUCLEOTIDE SEQUENCE</scope>
    <source>
        <strain evidence="4">VKM Ac-1020</strain>
    </source>
</reference>
<evidence type="ECO:0000313" key="5">
    <source>
        <dbReference type="Proteomes" id="UP001142462"/>
    </source>
</evidence>
<feature type="domain" description="PKD" evidence="3">
    <location>
        <begin position="180"/>
        <end position="235"/>
    </location>
</feature>
<name>A0A9W6H3R3_9MICO</name>
<dbReference type="PROSITE" id="PS50093">
    <property type="entry name" value="PKD"/>
    <property type="match status" value="1"/>
</dbReference>
<dbReference type="SUPFAM" id="SSF49299">
    <property type="entry name" value="PKD domain"/>
    <property type="match status" value="1"/>
</dbReference>
<feature type="region of interest" description="Disordered" evidence="1">
    <location>
        <begin position="106"/>
        <end position="126"/>
    </location>
</feature>
<evidence type="ECO:0000313" key="4">
    <source>
        <dbReference type="EMBL" id="GLJ61523.1"/>
    </source>
</evidence>
<gene>
    <name evidence="4" type="ORF">GCM10017576_16530</name>
</gene>
<dbReference type="GO" id="GO:0005975">
    <property type="term" value="P:carbohydrate metabolic process"/>
    <property type="evidence" value="ECO:0007669"/>
    <property type="project" value="UniProtKB-ARBA"/>
</dbReference>
<evidence type="ECO:0000259" key="3">
    <source>
        <dbReference type="PROSITE" id="PS50093"/>
    </source>
</evidence>
<dbReference type="Gene3D" id="2.60.40.10">
    <property type="entry name" value="Immunoglobulins"/>
    <property type="match status" value="1"/>
</dbReference>
<feature type="signal peptide" evidence="2">
    <location>
        <begin position="1"/>
        <end position="20"/>
    </location>
</feature>
<dbReference type="RefSeq" id="WP_271173235.1">
    <property type="nucleotide sequence ID" value="NZ_BSEJ01000007.1"/>
</dbReference>